<dbReference type="SUPFAM" id="SSF53756">
    <property type="entry name" value="UDP-Glycosyltransferase/glycogen phosphorylase"/>
    <property type="match status" value="1"/>
</dbReference>
<dbReference type="EMBL" id="CACRTF010000010">
    <property type="protein sequence ID" value="VYS98076.1"/>
    <property type="molecule type" value="Genomic_DNA"/>
</dbReference>
<dbReference type="Pfam" id="PF13692">
    <property type="entry name" value="Glyco_trans_1_4"/>
    <property type="match status" value="1"/>
</dbReference>
<dbReference type="PANTHER" id="PTHR46401:SF2">
    <property type="entry name" value="GLYCOSYLTRANSFERASE WBBK-RELATED"/>
    <property type="match status" value="1"/>
</dbReference>
<keyword evidence="3" id="KW-0328">Glycosyltransferase</keyword>
<dbReference type="EC" id="2.4.1.57" evidence="3"/>
<organism evidence="3">
    <name type="scientific">Enterocloster bolteae</name>
    <dbReference type="NCBI Taxonomy" id="208479"/>
    <lineage>
        <taxon>Bacteria</taxon>
        <taxon>Bacillati</taxon>
        <taxon>Bacillota</taxon>
        <taxon>Clostridia</taxon>
        <taxon>Lachnospirales</taxon>
        <taxon>Lachnospiraceae</taxon>
        <taxon>Enterocloster</taxon>
    </lineage>
</organism>
<dbReference type="GO" id="GO:0016757">
    <property type="term" value="F:glycosyltransferase activity"/>
    <property type="evidence" value="ECO:0007669"/>
    <property type="project" value="UniProtKB-KW"/>
</dbReference>
<dbReference type="RefSeq" id="WP_002574435.1">
    <property type="nucleotide sequence ID" value="NZ_BAABZS010000001.1"/>
</dbReference>
<name>A0A6N2SY52_9FIRM</name>
<dbReference type="GeneID" id="23112006"/>
<accession>A0A6N2SY52</accession>
<dbReference type="Gene3D" id="3.40.50.2000">
    <property type="entry name" value="Glycogen Phosphorylase B"/>
    <property type="match status" value="2"/>
</dbReference>
<dbReference type="InterPro" id="IPR028098">
    <property type="entry name" value="Glyco_trans_4-like_N"/>
</dbReference>
<keyword evidence="1 3" id="KW-0808">Transferase</keyword>
<feature type="domain" description="Glycosyltransferase subfamily 4-like N-terminal" evidence="2">
    <location>
        <begin position="19"/>
        <end position="170"/>
    </location>
</feature>
<evidence type="ECO:0000259" key="2">
    <source>
        <dbReference type="Pfam" id="PF13439"/>
    </source>
</evidence>
<evidence type="ECO:0000313" key="3">
    <source>
        <dbReference type="EMBL" id="VYS98076.1"/>
    </source>
</evidence>
<dbReference type="AlphaFoldDB" id="A0A6N2SY52"/>
<dbReference type="GO" id="GO:0009103">
    <property type="term" value="P:lipopolysaccharide biosynthetic process"/>
    <property type="evidence" value="ECO:0007669"/>
    <property type="project" value="TreeGrafter"/>
</dbReference>
<reference evidence="3" key="1">
    <citation type="submission" date="2019-11" db="EMBL/GenBank/DDBJ databases">
        <authorList>
            <person name="Feng L."/>
        </authorList>
    </citation>
    <scope>NUCLEOTIDE SEQUENCE</scope>
    <source>
        <strain evidence="3">CbolteaeLFYP116</strain>
    </source>
</reference>
<evidence type="ECO:0000256" key="1">
    <source>
        <dbReference type="ARBA" id="ARBA00022679"/>
    </source>
</evidence>
<dbReference type="Pfam" id="PF13439">
    <property type="entry name" value="Glyco_transf_4"/>
    <property type="match status" value="1"/>
</dbReference>
<sequence>MKIIQINAVYGVGSTGHIVQDIHEMLYAKGHESYIFWATACANADNPAYFYRIGSQLDHKIHAALRRAGKDQGWHSKLATKAACEKIKLLKPDVVHLHNLHSNYIHLPTLIQCLGEEKINVLLTLHDCWYYTGYCTHYKKYGNCKRWCYGCSYCPAVSRMYQRRVEKIFKRKKDLFSRIEYLYCNGVSQWTTEDVRNSPLLNPREYTHIYNWINTDIFKPYTNRAEVCNRYDIPASKKIVLGVAQGWSGEKGVQEFRKLSNCLSKDAVVLLVGNRNGLQSDDNIKFVGYTKNQRELAELYAAADIFVNPSSFETFGLVTAEAMACGTPVAAYSNTGTAELVTEACGVLVENQNAEKLTQAVRHLLSCPKEDYSVECVENVARNFEKYVQIDKYLSLYQKMADRDK</sequence>
<gene>
    <name evidence="3" type="primary">pimB</name>
    <name evidence="3" type="ORF">CBLFYP116_01398</name>
</gene>
<dbReference type="PANTHER" id="PTHR46401">
    <property type="entry name" value="GLYCOSYLTRANSFERASE WBBK-RELATED"/>
    <property type="match status" value="1"/>
</dbReference>
<proteinExistence type="predicted"/>
<protein>
    <submittedName>
        <fullName evidence="3">GDP-mannose-dependent alpha-(1-6)-phosphatidylinositol monomannoside mannosyltransferase</fullName>
        <ecNumber evidence="3">2.4.1.57</ecNumber>
    </submittedName>
</protein>